<feature type="compositionally biased region" description="Low complexity" evidence="1">
    <location>
        <begin position="169"/>
        <end position="187"/>
    </location>
</feature>
<gene>
    <name evidence="2" type="ORF">AYO21_09348</name>
</gene>
<protein>
    <submittedName>
        <fullName evidence="2">Uncharacterized protein</fullName>
    </submittedName>
</protein>
<proteinExistence type="predicted"/>
<evidence type="ECO:0000313" key="3">
    <source>
        <dbReference type="Proteomes" id="UP000077002"/>
    </source>
</evidence>
<feature type="region of interest" description="Disordered" evidence="1">
    <location>
        <begin position="164"/>
        <end position="187"/>
    </location>
</feature>
<dbReference type="OrthoDB" id="4154923at2759"/>
<dbReference type="GeneID" id="34604484"/>
<dbReference type="Proteomes" id="UP000077002">
    <property type="component" value="Unassembled WGS sequence"/>
</dbReference>
<accession>A0A177EWP8</accession>
<sequence>MGIDVSVNGVGKWVEVPRGEINDADIDCIIISQQLALNLVRSPQQYDEKLKPLERPYTVNIDGVMVQCHGKLTAVWRWVGGPYSYEADLFVTSELSGRYKMWLPQLKESSEVIPSLKPLYSVVLTDEEVKRQQEQNDHANAAHQGVVEASSKCKSEKFAALIKGNENTQGQQHQGQASSAQSVGTTA</sequence>
<evidence type="ECO:0000313" key="2">
    <source>
        <dbReference type="EMBL" id="OAG36455.1"/>
    </source>
</evidence>
<organism evidence="2 3">
    <name type="scientific">Fonsecaea monophora</name>
    <dbReference type="NCBI Taxonomy" id="254056"/>
    <lineage>
        <taxon>Eukaryota</taxon>
        <taxon>Fungi</taxon>
        <taxon>Dikarya</taxon>
        <taxon>Ascomycota</taxon>
        <taxon>Pezizomycotina</taxon>
        <taxon>Eurotiomycetes</taxon>
        <taxon>Chaetothyriomycetidae</taxon>
        <taxon>Chaetothyriales</taxon>
        <taxon>Herpotrichiellaceae</taxon>
        <taxon>Fonsecaea</taxon>
    </lineage>
</organism>
<keyword evidence="3" id="KW-1185">Reference proteome</keyword>
<evidence type="ECO:0000256" key="1">
    <source>
        <dbReference type="SAM" id="MobiDB-lite"/>
    </source>
</evidence>
<reference evidence="2 3" key="1">
    <citation type="submission" date="2016-03" db="EMBL/GenBank/DDBJ databases">
        <title>Draft genome sequence of the Fonsecaea monophora CBS 269.37.</title>
        <authorList>
            <person name="Bombassaro A."/>
            <person name="Vinicius W.A."/>
            <person name="De Hoog S."/>
            <person name="Sun J."/>
            <person name="Souza E.M."/>
            <person name="Raittz R.T."/>
            <person name="Costa F."/>
            <person name="Leao A.C."/>
            <person name="Tadra-Sfeir M.Z."/>
            <person name="Baura V."/>
            <person name="Balsanelli E."/>
            <person name="Pedrosa F.O."/>
            <person name="Moreno L.F."/>
            <person name="Steffens M.B."/>
            <person name="Xi L."/>
            <person name="Bocca A.L."/>
            <person name="Felipe M.S."/>
            <person name="Teixeira M."/>
            <person name="Telles Filho F.Q."/>
            <person name="Azevedo C.M."/>
            <person name="Gomes R."/>
            <person name="Vicente V.A."/>
        </authorList>
    </citation>
    <scope>NUCLEOTIDE SEQUENCE [LARGE SCALE GENOMIC DNA]</scope>
    <source>
        <strain evidence="2 3">CBS 269.37</strain>
    </source>
</reference>
<dbReference type="EMBL" id="LVKK01000091">
    <property type="protein sequence ID" value="OAG36455.1"/>
    <property type="molecule type" value="Genomic_DNA"/>
</dbReference>
<comment type="caution">
    <text evidence="2">The sequence shown here is derived from an EMBL/GenBank/DDBJ whole genome shotgun (WGS) entry which is preliminary data.</text>
</comment>
<dbReference type="AlphaFoldDB" id="A0A177EWP8"/>
<name>A0A177EWP8_9EURO</name>
<dbReference type="RefSeq" id="XP_022508407.1">
    <property type="nucleotide sequence ID" value="XM_022659284.1"/>
</dbReference>